<dbReference type="InterPro" id="IPR043748">
    <property type="entry name" value="DUF5693"/>
</dbReference>
<keyword evidence="5" id="KW-1185">Reference proteome</keyword>
<dbReference type="Proteomes" id="UP000825179">
    <property type="component" value="Chromosome"/>
</dbReference>
<dbReference type="Pfam" id="PF18949">
    <property type="entry name" value="DUF5693"/>
    <property type="match status" value="1"/>
</dbReference>
<reference evidence="3" key="3">
    <citation type="submission" date="2021-08" db="EMBL/GenBank/DDBJ databases">
        <authorList>
            <person name="de Jong S."/>
            <person name="van den Broek M."/>
            <person name="Merkel A."/>
            <person name="de la Torre Cortes P."/>
            <person name="Kalamorz F."/>
            <person name="Cook G."/>
            <person name="van Loosdrecht M."/>
            <person name="McMillan D."/>
        </authorList>
    </citation>
    <scope>NUCLEOTIDE SEQUENCE</scope>
    <source>
        <strain evidence="3">TA2.A1</strain>
    </source>
</reference>
<reference evidence="3 5" key="2">
    <citation type="journal article" date="2020" name="Extremophiles">
        <title>Genomic analysis of Caldalkalibacillus thermarum TA2.A1 reveals aerobic alkaliphilic metabolism and evolutionary hallmarks linking alkaliphilic bacteria and plant life.</title>
        <authorList>
            <person name="de Jong S.I."/>
            <person name="van den Broek M.A."/>
            <person name="Merkel A.Y."/>
            <person name="de la Torre Cortes P."/>
            <person name="Kalamorz F."/>
            <person name="Cook G.M."/>
            <person name="van Loosdrecht M.C.M."/>
            <person name="McMillan D.G.G."/>
        </authorList>
    </citation>
    <scope>NUCLEOTIDE SEQUENCE [LARGE SCALE GENOMIC DNA]</scope>
    <source>
        <strain evidence="3 5">TA2.A1</strain>
    </source>
</reference>
<feature type="transmembrane region" description="Helical" evidence="1">
    <location>
        <begin position="386"/>
        <end position="407"/>
    </location>
</feature>
<evidence type="ECO:0000313" key="4">
    <source>
        <dbReference type="Proteomes" id="UP000010716"/>
    </source>
</evidence>
<feature type="transmembrane region" description="Helical" evidence="1">
    <location>
        <begin position="465"/>
        <end position="484"/>
    </location>
</feature>
<reference evidence="2 4" key="1">
    <citation type="journal article" date="2011" name="J. Bacteriol.">
        <title>Draft genome sequence of the thermoalkaliphilic Caldalkalibacillus thermarum strain TA2.A1.</title>
        <authorList>
            <person name="Kalamorz F."/>
            <person name="Keis S."/>
            <person name="McMillan D.G."/>
            <person name="Olsson K."/>
            <person name="Stanton J.A."/>
            <person name="Stockwell P."/>
            <person name="Black M.A."/>
            <person name="Klingeman D.M."/>
            <person name="Land M.L."/>
            <person name="Han C.S."/>
            <person name="Martin S.L."/>
            <person name="Becher S.A."/>
            <person name="Peddie C.J."/>
            <person name="Morgan H.W."/>
            <person name="Matthies D."/>
            <person name="Preiss L."/>
            <person name="Meier T."/>
            <person name="Brown S.D."/>
            <person name="Cook G.M."/>
        </authorList>
    </citation>
    <scope>NUCLEOTIDE SEQUENCE [LARGE SCALE GENOMIC DNA]</scope>
    <source>
        <strain evidence="2 4">TA2.A1</strain>
    </source>
</reference>
<dbReference type="Proteomes" id="UP000010716">
    <property type="component" value="Unassembled WGS sequence"/>
</dbReference>
<feature type="transmembrane region" description="Helical" evidence="1">
    <location>
        <begin position="329"/>
        <end position="346"/>
    </location>
</feature>
<feature type="transmembrane region" description="Helical" evidence="1">
    <location>
        <begin position="539"/>
        <end position="558"/>
    </location>
</feature>
<name>F5L9A3_CALTT</name>
<accession>F5L9A3</accession>
<dbReference type="EMBL" id="AFCE01000156">
    <property type="protein sequence ID" value="EGL82045.1"/>
    <property type="molecule type" value="Genomic_DNA"/>
</dbReference>
<keyword evidence="1" id="KW-0812">Transmembrane</keyword>
<evidence type="ECO:0000313" key="5">
    <source>
        <dbReference type="Proteomes" id="UP000825179"/>
    </source>
</evidence>
<feature type="transmembrane region" description="Helical" evidence="1">
    <location>
        <begin position="352"/>
        <end position="374"/>
    </location>
</feature>
<proteinExistence type="predicted"/>
<gene>
    <name evidence="2" type="ORF">CathTA2_2408</name>
    <name evidence="3" type="ORF">HUR95_00935</name>
</gene>
<dbReference type="AlphaFoldDB" id="F5L9A3"/>
<feature type="transmembrane region" description="Helical" evidence="1">
    <location>
        <begin position="305"/>
        <end position="322"/>
    </location>
</feature>
<organism evidence="2 4">
    <name type="scientific">Caldalkalibacillus thermarum (strain TA2.A1)</name>
    <dbReference type="NCBI Taxonomy" id="986075"/>
    <lineage>
        <taxon>Bacteria</taxon>
        <taxon>Bacillati</taxon>
        <taxon>Bacillota</taxon>
        <taxon>Bacilli</taxon>
        <taxon>Bacillales</taxon>
        <taxon>Bacillaceae</taxon>
        <taxon>Caldalkalibacillus</taxon>
    </lineage>
</organism>
<feature type="transmembrane region" description="Helical" evidence="1">
    <location>
        <begin position="517"/>
        <end position="532"/>
    </location>
</feature>
<feature type="transmembrane region" description="Helical" evidence="1">
    <location>
        <begin position="427"/>
        <end position="445"/>
    </location>
</feature>
<feature type="transmembrane region" description="Helical" evidence="1">
    <location>
        <begin position="570"/>
        <end position="591"/>
    </location>
</feature>
<keyword evidence="1" id="KW-0472">Membrane</keyword>
<evidence type="ECO:0000313" key="3">
    <source>
        <dbReference type="EMBL" id="QZT34037.1"/>
    </source>
</evidence>
<dbReference type="eggNOG" id="ENOG502Z8QQ">
    <property type="taxonomic scope" value="Bacteria"/>
</dbReference>
<keyword evidence="1" id="KW-1133">Transmembrane helix</keyword>
<sequence length="608" mass="69572">MLEQDGLDLNRNELLMYLKEKNVNTIALYETNLKEMQDNKIVSLYDTSSLPFILNDAYMLPLDHTLVVFSPALNHEEIDLYTEMISRVFNDIQPYEFQGSKALIIKEEIHQVENRLLGIDLVLAKILHHEFDFNLAARLKSNRKFDPNFLEWQFAQLSKLGINKMIFDGGQVLGYPDTEQMKQVSEWMNTYGFNLSLIEFHDQLGSKSLSRLNKLQSIRLFSMSSQVLAGYHPQRIIDMASLAVTERNIRILYMHLPYVSALPGNESIKKFDEALTGIVTKLNDKGYELGDAIPFSSDYSQQNNWYYLGIALGVFSLISLLVSKFWFPLIYIPLPLGIALYTIGFITKHDVLILQLFALLGAVAAPTMAIIKAVEWSQQKKQSRPFLALNSILIFISACFISLYGALAVAGLLSDIVFIKYIEQFRGVKLLFIMPIVLTSVYLVLAQYSISEVIKRVHRFLNQALLVKHLLILAVVFIIGWYYLSRSGNYAFILPFELEFRQLLADLFGVRPRTKEVFFGHPLLILAIYCFMKYGRASLVFVFGAIGQMSIVNTFTHLHTPLLVSLERTIIGLILGLLIGLLLIWLFNLSIKKWIEKRGYKNWAISKK</sequence>
<dbReference type="EMBL" id="CP082237">
    <property type="protein sequence ID" value="QZT34037.1"/>
    <property type="molecule type" value="Genomic_DNA"/>
</dbReference>
<protein>
    <submittedName>
        <fullName evidence="3">DUF5693 family protein</fullName>
    </submittedName>
</protein>
<dbReference type="OrthoDB" id="3805529at2"/>
<evidence type="ECO:0000313" key="2">
    <source>
        <dbReference type="EMBL" id="EGL82045.1"/>
    </source>
</evidence>
<dbReference type="KEGG" id="cthu:HUR95_00935"/>
<evidence type="ECO:0000256" key="1">
    <source>
        <dbReference type="SAM" id="Phobius"/>
    </source>
</evidence>